<proteinExistence type="predicted"/>
<keyword evidence="1" id="KW-0862">Zinc</keyword>
<organism evidence="2 3">
    <name type="scientific">Gordonia rubripertincta</name>
    <name type="common">Rhodococcus corallinus</name>
    <dbReference type="NCBI Taxonomy" id="36822"/>
    <lineage>
        <taxon>Bacteria</taxon>
        <taxon>Bacillati</taxon>
        <taxon>Actinomycetota</taxon>
        <taxon>Actinomycetes</taxon>
        <taxon>Mycobacteriales</taxon>
        <taxon>Gordoniaceae</taxon>
        <taxon>Gordonia</taxon>
    </lineage>
</organism>
<dbReference type="InterPro" id="IPR003737">
    <property type="entry name" value="GlcNAc_PI_deacetylase-related"/>
</dbReference>
<name>A0ABT4N0A2_GORRU</name>
<evidence type="ECO:0000313" key="3">
    <source>
        <dbReference type="Proteomes" id="UP001067235"/>
    </source>
</evidence>
<dbReference type="Gene3D" id="3.40.50.10320">
    <property type="entry name" value="LmbE-like"/>
    <property type="match status" value="1"/>
</dbReference>
<sequence length="225" mass="24781">MLFPFPTDWQTALVLVPHPDDPEYGVAAAVAKWTTAGKRVVYALASRGEAGIEGMAPAEAGPAREIEQRESARIVGVDAIEFWDFPDSAIANTPELRAAVTEVITRVQPQVIVSIYGGPGWGPDLPNQSDHIEFAAAVLQAYDALDDKPRWLFENSPDATHVEEVADFIEVAVESLAAHEKYLTVLDPGTPVIEQARTQVEMVTGPREDYDNERVVTFELKRRTR</sequence>
<protein>
    <submittedName>
        <fullName evidence="2">PIG-L family deacetylase</fullName>
    </submittedName>
</protein>
<dbReference type="SUPFAM" id="SSF102588">
    <property type="entry name" value="LmbE-like"/>
    <property type="match status" value="1"/>
</dbReference>
<dbReference type="RefSeq" id="WP_301573366.1">
    <property type="nucleotide sequence ID" value="NZ_JAPWIE010000007.1"/>
</dbReference>
<evidence type="ECO:0000256" key="1">
    <source>
        <dbReference type="ARBA" id="ARBA00022833"/>
    </source>
</evidence>
<comment type="caution">
    <text evidence="2">The sequence shown here is derived from an EMBL/GenBank/DDBJ whole genome shotgun (WGS) entry which is preliminary data.</text>
</comment>
<accession>A0ABT4N0A2</accession>
<dbReference type="PANTHER" id="PTHR12993:SF28">
    <property type="entry name" value="LMBE FAMILY PROTEIN"/>
    <property type="match status" value="1"/>
</dbReference>
<dbReference type="Proteomes" id="UP001067235">
    <property type="component" value="Unassembled WGS sequence"/>
</dbReference>
<evidence type="ECO:0000313" key="2">
    <source>
        <dbReference type="EMBL" id="MCZ4552704.1"/>
    </source>
</evidence>
<reference evidence="2" key="1">
    <citation type="submission" date="2022-12" db="EMBL/GenBank/DDBJ databases">
        <authorList>
            <person name="Krivoruchko A.V."/>
            <person name="Elkin A."/>
        </authorList>
    </citation>
    <scope>NUCLEOTIDE SEQUENCE</scope>
    <source>
        <strain evidence="2">IEGM 1388</strain>
    </source>
</reference>
<dbReference type="PANTHER" id="PTHR12993">
    <property type="entry name" value="N-ACETYLGLUCOSAMINYL-PHOSPHATIDYLINOSITOL DE-N-ACETYLASE-RELATED"/>
    <property type="match status" value="1"/>
</dbReference>
<dbReference type="EMBL" id="JAPWIE010000007">
    <property type="protein sequence ID" value="MCZ4552704.1"/>
    <property type="molecule type" value="Genomic_DNA"/>
</dbReference>
<keyword evidence="3" id="KW-1185">Reference proteome</keyword>
<dbReference type="Pfam" id="PF02585">
    <property type="entry name" value="PIG-L"/>
    <property type="match status" value="1"/>
</dbReference>
<gene>
    <name evidence="2" type="ORF">O4213_22140</name>
</gene>
<dbReference type="InterPro" id="IPR024078">
    <property type="entry name" value="LmbE-like_dom_sf"/>
</dbReference>